<feature type="compositionally biased region" description="Pro residues" evidence="1">
    <location>
        <begin position="207"/>
        <end position="218"/>
    </location>
</feature>
<gene>
    <name evidence="2" type="ORF">BD626DRAFT_491519</name>
</gene>
<keyword evidence="3" id="KW-1185">Reference proteome</keyword>
<dbReference type="EMBL" id="VDMD01000007">
    <property type="protein sequence ID" value="TRM64344.1"/>
    <property type="molecule type" value="Genomic_DNA"/>
</dbReference>
<evidence type="ECO:0000313" key="3">
    <source>
        <dbReference type="Proteomes" id="UP000320762"/>
    </source>
</evidence>
<feature type="region of interest" description="Disordered" evidence="1">
    <location>
        <begin position="191"/>
        <end position="295"/>
    </location>
</feature>
<feature type="compositionally biased region" description="Pro residues" evidence="1">
    <location>
        <begin position="227"/>
        <end position="240"/>
    </location>
</feature>
<proteinExistence type="predicted"/>
<feature type="compositionally biased region" description="Basic residues" evidence="1">
    <location>
        <begin position="192"/>
        <end position="201"/>
    </location>
</feature>
<dbReference type="Proteomes" id="UP000320762">
    <property type="component" value="Unassembled WGS sequence"/>
</dbReference>
<comment type="caution">
    <text evidence="2">The sequence shown here is derived from an EMBL/GenBank/DDBJ whole genome shotgun (WGS) entry which is preliminary data.</text>
</comment>
<organism evidence="2 3">
    <name type="scientific">Schizophyllum amplum</name>
    <dbReference type="NCBI Taxonomy" id="97359"/>
    <lineage>
        <taxon>Eukaryota</taxon>
        <taxon>Fungi</taxon>
        <taxon>Dikarya</taxon>
        <taxon>Basidiomycota</taxon>
        <taxon>Agaricomycotina</taxon>
        <taxon>Agaricomycetes</taxon>
        <taxon>Agaricomycetidae</taxon>
        <taxon>Agaricales</taxon>
        <taxon>Schizophyllaceae</taxon>
        <taxon>Schizophyllum</taxon>
    </lineage>
</organism>
<feature type="compositionally biased region" description="Polar residues" evidence="1">
    <location>
        <begin position="372"/>
        <end position="382"/>
    </location>
</feature>
<accession>A0A550CHV6</accession>
<evidence type="ECO:0000256" key="1">
    <source>
        <dbReference type="SAM" id="MobiDB-lite"/>
    </source>
</evidence>
<feature type="region of interest" description="Disordered" evidence="1">
    <location>
        <begin position="424"/>
        <end position="451"/>
    </location>
</feature>
<protein>
    <submittedName>
        <fullName evidence="2">Uncharacterized protein</fullName>
    </submittedName>
</protein>
<dbReference type="OrthoDB" id="2995192at2759"/>
<feature type="region of interest" description="Disordered" evidence="1">
    <location>
        <begin position="310"/>
        <end position="408"/>
    </location>
</feature>
<evidence type="ECO:0000313" key="2">
    <source>
        <dbReference type="EMBL" id="TRM64344.1"/>
    </source>
</evidence>
<reference evidence="2 3" key="1">
    <citation type="journal article" date="2019" name="New Phytol.">
        <title>Comparative genomics reveals unique wood-decay strategies and fruiting body development in the Schizophyllaceae.</title>
        <authorList>
            <person name="Almasi E."/>
            <person name="Sahu N."/>
            <person name="Krizsan K."/>
            <person name="Balint B."/>
            <person name="Kovacs G.M."/>
            <person name="Kiss B."/>
            <person name="Cseklye J."/>
            <person name="Drula E."/>
            <person name="Henrissat B."/>
            <person name="Nagy I."/>
            <person name="Chovatia M."/>
            <person name="Adam C."/>
            <person name="LaButti K."/>
            <person name="Lipzen A."/>
            <person name="Riley R."/>
            <person name="Grigoriev I.V."/>
            <person name="Nagy L.G."/>
        </authorList>
    </citation>
    <scope>NUCLEOTIDE SEQUENCE [LARGE SCALE GENOMIC DNA]</scope>
    <source>
        <strain evidence="2 3">NL-1724</strain>
    </source>
</reference>
<name>A0A550CHV6_9AGAR</name>
<dbReference type="AlphaFoldDB" id="A0A550CHV6"/>
<sequence>MPFDALSEPDSDAPEQLYSAHPRFTIPTLTFHKQPPYNFPSHHHLCSAAYCYYPNSPKPVEGKFDCLGKTWCGRKCRGWYEVSLEQAVANDKYYQRQLAAEEKRRHRPKDPLEADSVLREKVYVNAWARMQKKQVQAPGMQGRRAEDERERMSREAEEIARMQMERAGCCIPGLAEMAQAIVRPLSPASLRVRSRSRRRKNPAPMAEVPPVPPLPAMIPPQRTSSLPPAPPPARPIPPIPHAMSPVPSDSLVSSAGHYFAPSVRRTSHSQTVMIEQDSRPTSPTHSFHRSASPISSYGVPVSRVVHLRRASGSVSPGRAASPTARIPSFDANAGPAWPPRSLSPSTRPSTSHSTRPTTSHSSTQPTTYSTHATGSTRATTPSPHRPPPTCVPKDVHQDGHSSGTCPSRAVTMTSTFDISLPSAAVSRKSRKSAPRRLSASTTPSNPESHWSRLEHATSPVRMQPPPLPFTETPTPAQCYAAMYKARCA</sequence>
<feature type="compositionally biased region" description="Low complexity" evidence="1">
    <location>
        <begin position="339"/>
        <end position="371"/>
    </location>
</feature>
<feature type="compositionally biased region" description="Polar residues" evidence="1">
    <location>
        <begin position="268"/>
        <end position="285"/>
    </location>
</feature>